<dbReference type="OrthoDB" id="4325432at2"/>
<evidence type="ECO:0008006" key="4">
    <source>
        <dbReference type="Google" id="ProtNLM"/>
    </source>
</evidence>
<proteinExistence type="predicted"/>
<dbReference type="RefSeq" id="WP_072485224.1">
    <property type="nucleotide sequence ID" value="NZ_CP108276.1"/>
</dbReference>
<dbReference type="Proteomes" id="UP000181909">
    <property type="component" value="Unassembled WGS sequence"/>
</dbReference>
<dbReference type="AlphaFoldDB" id="A0A1K1ZGG2"/>
<feature type="region of interest" description="Disordered" evidence="1">
    <location>
        <begin position="58"/>
        <end position="136"/>
    </location>
</feature>
<gene>
    <name evidence="2" type="ORF">SAMN02787144_1005324</name>
</gene>
<evidence type="ECO:0000256" key="1">
    <source>
        <dbReference type="SAM" id="MobiDB-lite"/>
    </source>
</evidence>
<feature type="compositionally biased region" description="Polar residues" evidence="1">
    <location>
        <begin position="84"/>
        <end position="97"/>
    </location>
</feature>
<dbReference type="PANTHER" id="PTHR42305:SF1">
    <property type="entry name" value="MEMBRANE PROTEIN RV1733C-RELATED"/>
    <property type="match status" value="1"/>
</dbReference>
<evidence type="ECO:0000313" key="3">
    <source>
        <dbReference type="Proteomes" id="UP000181909"/>
    </source>
</evidence>
<accession>A0A1K1ZGG2</accession>
<dbReference type="PANTHER" id="PTHR42305">
    <property type="entry name" value="MEMBRANE PROTEIN RV1733C-RELATED"/>
    <property type="match status" value="1"/>
</dbReference>
<feature type="compositionally biased region" description="Low complexity" evidence="1">
    <location>
        <begin position="59"/>
        <end position="82"/>
    </location>
</feature>
<sequence length="202" mass="22192">MRAVTGVWRWRHNPLRRATDRREAWVALVALLLMVLAAPALGWVCGSHTDDALQKSVRAQRAGRQATTAVVVRRSPRAPRSVTDPETSSERASQTSVVARWKAPDGTNRRGTVMTSSRRTGPGSEVEIWTDPDGRAVPRPMDAATARTHAVLAGLGATLLGVGLIEGVRQLTVRHMMRRRYTRIDQDWARTGPDWGRTGTGS</sequence>
<organism evidence="2 3">
    <name type="scientific">Streptomyces atratus</name>
    <dbReference type="NCBI Taxonomy" id="1893"/>
    <lineage>
        <taxon>Bacteria</taxon>
        <taxon>Bacillati</taxon>
        <taxon>Actinomycetota</taxon>
        <taxon>Actinomycetes</taxon>
        <taxon>Kitasatosporales</taxon>
        <taxon>Streptomycetaceae</taxon>
        <taxon>Streptomyces</taxon>
    </lineage>
</organism>
<dbReference type="EMBL" id="FPJO01000005">
    <property type="protein sequence ID" value="SFX72621.1"/>
    <property type="molecule type" value="Genomic_DNA"/>
</dbReference>
<reference evidence="2 3" key="1">
    <citation type="submission" date="2016-11" db="EMBL/GenBank/DDBJ databases">
        <authorList>
            <person name="Jaros S."/>
            <person name="Januszkiewicz K."/>
            <person name="Wedrychowicz H."/>
        </authorList>
    </citation>
    <scope>NUCLEOTIDE SEQUENCE [LARGE SCALE GENOMIC DNA]</scope>
    <source>
        <strain evidence="2 3">OK807</strain>
    </source>
</reference>
<protein>
    <recommendedName>
        <fullName evidence="4">Proline rich protein membrane protein</fullName>
    </recommendedName>
</protein>
<name>A0A1K1ZGG2_STRAR</name>
<dbReference type="InterPro" id="IPR039708">
    <property type="entry name" value="MT1774/Rv1733c-like"/>
</dbReference>
<feature type="compositionally biased region" description="Polar residues" evidence="1">
    <location>
        <begin position="109"/>
        <end position="119"/>
    </location>
</feature>
<evidence type="ECO:0000313" key="2">
    <source>
        <dbReference type="EMBL" id="SFX72621.1"/>
    </source>
</evidence>
<dbReference type="STRING" id="1893.SAMN02787144_1005324"/>